<dbReference type="Proteomes" id="UP001312908">
    <property type="component" value="Unassembled WGS sequence"/>
</dbReference>
<feature type="transmembrane region" description="Helical" evidence="6">
    <location>
        <begin position="149"/>
        <end position="169"/>
    </location>
</feature>
<keyword evidence="8" id="KW-1185">Reference proteome</keyword>
<keyword evidence="4 6" id="KW-1133">Transmembrane helix</keyword>
<evidence type="ECO:0000256" key="1">
    <source>
        <dbReference type="ARBA" id="ARBA00004651"/>
    </source>
</evidence>
<comment type="subcellular location">
    <subcellularLocation>
        <location evidence="1">Cell membrane</location>
        <topology evidence="1">Multi-pass membrane protein</topology>
    </subcellularLocation>
</comment>
<gene>
    <name evidence="7" type="ORF">DOFOFD_02380</name>
</gene>
<feature type="transmembrane region" description="Helical" evidence="6">
    <location>
        <begin position="41"/>
        <end position="63"/>
    </location>
</feature>
<dbReference type="PANTHER" id="PTHR30086">
    <property type="entry name" value="ARGININE EXPORTER PROTEIN ARGO"/>
    <property type="match status" value="1"/>
</dbReference>
<keyword evidence="2" id="KW-1003">Cell membrane</keyword>
<evidence type="ECO:0000313" key="7">
    <source>
        <dbReference type="EMBL" id="MEE8657862.1"/>
    </source>
</evidence>
<dbReference type="RefSeq" id="WP_394818840.1">
    <property type="nucleotide sequence ID" value="NZ_JAWJZY010000001.1"/>
</dbReference>
<evidence type="ECO:0000256" key="2">
    <source>
        <dbReference type="ARBA" id="ARBA00022475"/>
    </source>
</evidence>
<evidence type="ECO:0000256" key="4">
    <source>
        <dbReference type="ARBA" id="ARBA00022989"/>
    </source>
</evidence>
<proteinExistence type="predicted"/>
<evidence type="ECO:0000256" key="5">
    <source>
        <dbReference type="ARBA" id="ARBA00023136"/>
    </source>
</evidence>
<protein>
    <submittedName>
        <fullName evidence="7">Uncharacterized protein</fullName>
    </submittedName>
</protein>
<comment type="caution">
    <text evidence="7">The sequence shown here is derived from an EMBL/GenBank/DDBJ whole genome shotgun (WGS) entry which is preliminary data.</text>
</comment>
<feature type="transmembrane region" description="Helical" evidence="6">
    <location>
        <begin position="122"/>
        <end position="143"/>
    </location>
</feature>
<name>A0ABU7TZF1_9PROT</name>
<dbReference type="PIRSF" id="PIRSF006324">
    <property type="entry name" value="LeuE"/>
    <property type="match status" value="1"/>
</dbReference>
<reference evidence="7 8" key="1">
    <citation type="submission" date="2023-10" db="EMBL/GenBank/DDBJ databases">
        <title>Sorlinia euscelidii gen. nov., sp. nov., an acetic acid bacteria isolated from the gut of Euscelidius variegatus emitter.</title>
        <authorList>
            <person name="Michoud G."/>
            <person name="Marasco R."/>
            <person name="Seferji K."/>
            <person name="Gonella E."/>
            <person name="Garuglieri E."/>
            <person name="Alma A."/>
            <person name="Mapelli F."/>
            <person name="Borin S."/>
            <person name="Daffonchio D."/>
            <person name="Crotti E."/>
        </authorList>
    </citation>
    <scope>NUCLEOTIDE SEQUENCE [LARGE SCALE GENOMIC DNA]</scope>
    <source>
        <strain evidence="7 8">EV16P</strain>
    </source>
</reference>
<organism evidence="7 8">
    <name type="scientific">Sorlinia euscelidii</name>
    <dbReference type="NCBI Taxonomy" id="3081148"/>
    <lineage>
        <taxon>Bacteria</taxon>
        <taxon>Pseudomonadati</taxon>
        <taxon>Pseudomonadota</taxon>
        <taxon>Alphaproteobacteria</taxon>
        <taxon>Acetobacterales</taxon>
        <taxon>Acetobacteraceae</taxon>
        <taxon>Sorlinia</taxon>
    </lineage>
</organism>
<keyword evidence="5 6" id="KW-0472">Membrane</keyword>
<dbReference type="InterPro" id="IPR001123">
    <property type="entry name" value="LeuE-type"/>
</dbReference>
<keyword evidence="3 6" id="KW-0812">Transmembrane</keyword>
<feature type="transmembrane region" description="Helical" evidence="6">
    <location>
        <begin position="189"/>
        <end position="208"/>
    </location>
</feature>
<evidence type="ECO:0000256" key="3">
    <source>
        <dbReference type="ARBA" id="ARBA00022692"/>
    </source>
</evidence>
<dbReference type="Pfam" id="PF01810">
    <property type="entry name" value="LysE"/>
    <property type="match status" value="1"/>
</dbReference>
<dbReference type="PANTHER" id="PTHR30086:SF20">
    <property type="entry name" value="ARGININE EXPORTER PROTEIN ARGO-RELATED"/>
    <property type="match status" value="1"/>
</dbReference>
<evidence type="ECO:0000313" key="8">
    <source>
        <dbReference type="Proteomes" id="UP001312908"/>
    </source>
</evidence>
<evidence type="ECO:0000256" key="6">
    <source>
        <dbReference type="SAM" id="Phobius"/>
    </source>
</evidence>
<dbReference type="EMBL" id="JAWJZY010000001">
    <property type="protein sequence ID" value="MEE8657862.1"/>
    <property type="molecule type" value="Genomic_DNA"/>
</dbReference>
<sequence>MIDAHIWLLFCGTVFGLFGIPGPNMLQALTTSVHEGFRQSLASSLGCLAASLLVNTISAAGLGAFMHAEPRWFDAIKYCGGAYLFYLGVSAIYHWRRTSFTPEPSLQEKRLRCTRFNMRRGFLIGISNPKLILFSVAFFPQFIDRHRDAVPQFVILFTTFMIGEAMWLVAYAAGGARLSALLARPRVSYAFNIASGLIFIAFSVAVIGTRL</sequence>
<feature type="transmembrane region" description="Helical" evidence="6">
    <location>
        <begin position="6"/>
        <end position="29"/>
    </location>
</feature>
<accession>A0ABU7TZF1</accession>